<organism evidence="1 2">
    <name type="scientific">SAR92 clade bacterium H455</name>
    <dbReference type="NCBI Taxonomy" id="2974818"/>
    <lineage>
        <taxon>Bacteria</taxon>
        <taxon>Pseudomonadati</taxon>
        <taxon>Pseudomonadota</taxon>
        <taxon>Gammaproteobacteria</taxon>
        <taxon>Cellvibrionales</taxon>
        <taxon>Porticoccaceae</taxon>
        <taxon>SAR92 clade</taxon>
    </lineage>
</organism>
<dbReference type="SUPFAM" id="SSF51905">
    <property type="entry name" value="FAD/NAD(P)-binding domain"/>
    <property type="match status" value="1"/>
</dbReference>
<dbReference type="Pfam" id="PF04820">
    <property type="entry name" value="Trp_halogenase"/>
    <property type="match status" value="1"/>
</dbReference>
<protein>
    <submittedName>
        <fullName evidence="1">Tryptophan 7-halogenase</fullName>
    </submittedName>
</protein>
<dbReference type="PANTHER" id="PTHR43747:SF4">
    <property type="entry name" value="FLAVIN-DEPENDENT TRYPTOPHAN HALOGENASE"/>
    <property type="match status" value="1"/>
</dbReference>
<keyword evidence="2" id="KW-1185">Reference proteome</keyword>
<evidence type="ECO:0000313" key="1">
    <source>
        <dbReference type="EMBL" id="UVW34243.1"/>
    </source>
</evidence>
<proteinExistence type="predicted"/>
<name>A0ABY5TPK4_9GAMM</name>
<dbReference type="Gene3D" id="3.50.50.60">
    <property type="entry name" value="FAD/NAD(P)-binding domain"/>
    <property type="match status" value="1"/>
</dbReference>
<dbReference type="EMBL" id="CP103416">
    <property type="protein sequence ID" value="UVW34243.1"/>
    <property type="molecule type" value="Genomic_DNA"/>
</dbReference>
<dbReference type="PIRSF" id="PIRSF011396">
    <property type="entry name" value="Trp_halogenase"/>
    <property type="match status" value="1"/>
</dbReference>
<dbReference type="InterPro" id="IPR036188">
    <property type="entry name" value="FAD/NAD-bd_sf"/>
</dbReference>
<accession>A0ABY5TPK4</accession>
<sequence>MTVKNVTKVVVVGGGTAGWMAAASLSKLIGPNIQVCVVESDEIGTVGVGEATIPTMMTLHQLLKIDEQEFMAAVQGTFKLGINFENWNKLGDSYMHAFGRTGQDCWAGGFQHFWSRGKQLDLSEDYGRYSASYVAAKAGKFAALPDQSLSYAFHMNATLYAKFLRKMAEQHGCERIEGKITQVDTDNDNGYIRSVTLESGRTVEGDLFVDCSGFRGLLIDETLHTEYEDWSNWLPCDSAVAVQTESVGEPIPYTRATARDAGWQWRIPLQSRVGNGMVFCSKFLSDDDAIETLLSNVEGEPLTKPRIIKFRTGQRKQHWNKNCIALGLASGFVEPLESTSIHLIQRGIIRLLQMFPHEGVRQPDVVEFNRQMSDEFVFVRDFIVMHYHLTERDDTPFWRHCQSMPIPEGLRHRLDLFKQTGRVFQEAGDVFAENNWVQVMLGQGLVPEQYHPIVDSMSDLELGRFLKGLSANVDHLVSQLPSHQSFISKYCPAESA</sequence>
<reference evidence="1" key="1">
    <citation type="submission" date="2022-08" db="EMBL/GenBank/DDBJ databases">
        <title>Catabolic pathway analysis in culturable SAR92 clade bacteria reveals their overlooked roles in DMSP degradation in coastal seas.</title>
        <authorList>
            <person name="He X."/>
            <person name="Zhang X."/>
            <person name="Zhang Y."/>
        </authorList>
    </citation>
    <scope>NUCLEOTIDE SEQUENCE</scope>
    <source>
        <strain evidence="1">H455</strain>
    </source>
</reference>
<evidence type="ECO:0000313" key="2">
    <source>
        <dbReference type="Proteomes" id="UP001059934"/>
    </source>
</evidence>
<dbReference type="PANTHER" id="PTHR43747">
    <property type="entry name" value="FAD-BINDING PROTEIN"/>
    <property type="match status" value="1"/>
</dbReference>
<dbReference type="InterPro" id="IPR050816">
    <property type="entry name" value="Flavin-dep_Halogenase_NPB"/>
</dbReference>
<dbReference type="Proteomes" id="UP001059934">
    <property type="component" value="Chromosome"/>
</dbReference>
<dbReference type="InterPro" id="IPR006905">
    <property type="entry name" value="Flavin_halogenase"/>
</dbReference>
<gene>
    <name evidence="1" type="ORF">NYF23_09430</name>
</gene>
<dbReference type="InterPro" id="IPR033856">
    <property type="entry name" value="Trp_halogen"/>
</dbReference>